<protein>
    <submittedName>
        <fullName evidence="3">Uncharacterized protein</fullName>
    </submittedName>
</protein>
<feature type="domain" description="Antitoxin Xre-like helix-turn-helix" evidence="2">
    <location>
        <begin position="46"/>
        <end position="110"/>
    </location>
</feature>
<evidence type="ECO:0000259" key="2">
    <source>
        <dbReference type="Pfam" id="PF20432"/>
    </source>
</evidence>
<dbReference type="Pfam" id="PF20432">
    <property type="entry name" value="Xre-like-HTH"/>
    <property type="match status" value="1"/>
</dbReference>
<dbReference type="EMBL" id="LAZR01000055">
    <property type="protein sequence ID" value="KKN97775.1"/>
    <property type="molecule type" value="Genomic_DNA"/>
</dbReference>
<dbReference type="NCBIfam" id="TIGR02293">
    <property type="entry name" value="TAS_TIGR02293"/>
    <property type="match status" value="1"/>
</dbReference>
<dbReference type="InterPro" id="IPR046847">
    <property type="entry name" value="Xre-like_HTH"/>
</dbReference>
<evidence type="ECO:0000259" key="1">
    <source>
        <dbReference type="Pfam" id="PF09722"/>
    </source>
</evidence>
<dbReference type="GO" id="GO:0003677">
    <property type="term" value="F:DNA binding"/>
    <property type="evidence" value="ECO:0007669"/>
    <property type="project" value="InterPro"/>
</dbReference>
<accession>A0A0F9UXP6</accession>
<organism evidence="3">
    <name type="scientific">marine sediment metagenome</name>
    <dbReference type="NCBI Taxonomy" id="412755"/>
    <lineage>
        <taxon>unclassified sequences</taxon>
        <taxon>metagenomes</taxon>
        <taxon>ecological metagenomes</taxon>
    </lineage>
</organism>
<dbReference type="AlphaFoldDB" id="A0A0F9UXP6"/>
<sequence>MGATAFQSDKNAIPLIDVDADGALRAFHLLGGRKVINQTVRNSLEAHDVIVKGISSKALLHLVDTVSVLSSGDALNKAIGMSLRTLQRKKADKGKDRLSIEQSSRAWRFAELLAQATDVLGDQDAAEAWMLAPAISLDNRRPIDLLSSAAGAEAVENALTRMEYGVYA</sequence>
<proteinExistence type="predicted"/>
<dbReference type="Pfam" id="PF09722">
    <property type="entry name" value="Xre_MbcA_ParS_C"/>
    <property type="match status" value="1"/>
</dbReference>
<dbReference type="InterPro" id="IPR011979">
    <property type="entry name" value="Antitox_Xre"/>
</dbReference>
<name>A0A0F9UXP6_9ZZZZ</name>
<feature type="domain" description="Antitoxin Xre/MbcA/ParS-like toxin-binding" evidence="1">
    <location>
        <begin position="115"/>
        <end position="165"/>
    </location>
</feature>
<dbReference type="InterPro" id="IPR024467">
    <property type="entry name" value="Xre/MbcA/ParS-like_toxin-bd"/>
</dbReference>
<comment type="caution">
    <text evidence="3">The sequence shown here is derived from an EMBL/GenBank/DDBJ whole genome shotgun (WGS) entry which is preliminary data.</text>
</comment>
<reference evidence="3" key="1">
    <citation type="journal article" date="2015" name="Nature">
        <title>Complex archaea that bridge the gap between prokaryotes and eukaryotes.</title>
        <authorList>
            <person name="Spang A."/>
            <person name="Saw J.H."/>
            <person name="Jorgensen S.L."/>
            <person name="Zaremba-Niedzwiedzka K."/>
            <person name="Martijn J."/>
            <person name="Lind A.E."/>
            <person name="van Eijk R."/>
            <person name="Schleper C."/>
            <person name="Guy L."/>
            <person name="Ettema T.J."/>
        </authorList>
    </citation>
    <scope>NUCLEOTIDE SEQUENCE</scope>
</reference>
<evidence type="ECO:0000313" key="3">
    <source>
        <dbReference type="EMBL" id="KKN97775.1"/>
    </source>
</evidence>
<gene>
    <name evidence="3" type="ORF">LCGC14_0152870</name>
</gene>